<accession>A0ABV2AHJ5</accession>
<proteinExistence type="predicted"/>
<comment type="caution">
    <text evidence="1">The sequence shown here is derived from an EMBL/GenBank/DDBJ whole genome shotgun (WGS) entry which is preliminary data.</text>
</comment>
<evidence type="ECO:0000313" key="2">
    <source>
        <dbReference type="Proteomes" id="UP001439008"/>
    </source>
</evidence>
<organism evidence="1 2">
    <name type="scientific">Bonamia ostreae</name>
    <dbReference type="NCBI Taxonomy" id="126728"/>
    <lineage>
        <taxon>Eukaryota</taxon>
        <taxon>Sar</taxon>
        <taxon>Rhizaria</taxon>
        <taxon>Endomyxa</taxon>
        <taxon>Ascetosporea</taxon>
        <taxon>Haplosporida</taxon>
        <taxon>Bonamia</taxon>
    </lineage>
</organism>
<reference evidence="1 2" key="1">
    <citation type="journal article" date="2024" name="BMC Biol.">
        <title>Comparative genomics of Ascetosporea gives new insight into the evolutionary basis for animal parasitism in Rhizaria.</title>
        <authorList>
            <person name="Hiltunen Thoren M."/>
            <person name="Onut-Brannstrom I."/>
            <person name="Alfjorden A."/>
            <person name="Peckova H."/>
            <person name="Swords F."/>
            <person name="Hooper C."/>
            <person name="Holzer A.S."/>
            <person name="Bass D."/>
            <person name="Burki F."/>
        </authorList>
    </citation>
    <scope>NUCLEOTIDE SEQUENCE [LARGE SCALE GENOMIC DNA]</scope>
    <source>
        <strain evidence="1">20-A016</strain>
    </source>
</reference>
<gene>
    <name evidence="1" type="ORF">MHBO_001002</name>
</gene>
<protein>
    <submittedName>
        <fullName evidence="1">Uncharacterized protein</fullName>
    </submittedName>
</protein>
<dbReference type="Proteomes" id="UP001439008">
    <property type="component" value="Unassembled WGS sequence"/>
</dbReference>
<evidence type="ECO:0000313" key="1">
    <source>
        <dbReference type="EMBL" id="MES1919138.1"/>
    </source>
</evidence>
<keyword evidence="2" id="KW-1185">Reference proteome</keyword>
<dbReference type="EMBL" id="JBDODL010000208">
    <property type="protein sequence ID" value="MES1919138.1"/>
    <property type="molecule type" value="Genomic_DNA"/>
</dbReference>
<name>A0ABV2AHJ5_9EUKA</name>
<sequence length="242" mass="28869">MVFLGINEQTYLSRYIEDTYNTIPWKYFAYIEDDYPIPSVLDMIIEYDDMMESRADCLWEEINDTEFRKALHKEILIEETISWVEKGNIPLNALFMEQRSILKKTRKVKSFIQNYYMLSANDLKPDSEGFIELGHLQGFFLSAYSYKHFWYIISTSEHFEIKNQKVRSRNKWNILCFEMQNCQAEKAKIIDDETDSDSDKEESIVQRRFRKRKNDGELKQGKFDNIFNLEFRSIAEILGGSE</sequence>